<evidence type="ECO:0000259" key="5">
    <source>
        <dbReference type="Pfam" id="PF13579"/>
    </source>
</evidence>
<keyword evidence="7" id="KW-1185">Reference proteome</keyword>
<dbReference type="SUPFAM" id="SSF53756">
    <property type="entry name" value="UDP-Glycosyltransferase/glycogen phosphorylase"/>
    <property type="match status" value="1"/>
</dbReference>
<dbReference type="PANTHER" id="PTHR45947:SF3">
    <property type="entry name" value="SULFOQUINOVOSYL TRANSFERASE SQD2"/>
    <property type="match status" value="1"/>
</dbReference>
<dbReference type="Pfam" id="PF00534">
    <property type="entry name" value="Glycos_transf_1"/>
    <property type="match status" value="1"/>
</dbReference>
<protein>
    <recommendedName>
        <fullName evidence="1">D-inositol 3-phosphate glycosyltransferase</fullName>
    </recommendedName>
</protein>
<reference evidence="6 7" key="1">
    <citation type="journal article" date="2021" name="MBio">
        <title>Poor Competitiveness of Bradyrhizobium in Pigeon Pea Root Colonization in Indian Soils.</title>
        <authorList>
            <person name="Chalasani D."/>
            <person name="Basu A."/>
            <person name="Pullabhotla S.V.S.R.N."/>
            <person name="Jorrin B."/>
            <person name="Neal A.L."/>
            <person name="Poole P.S."/>
            <person name="Podile A.R."/>
            <person name="Tkacz A."/>
        </authorList>
    </citation>
    <scope>NUCLEOTIDE SEQUENCE [LARGE SCALE GENOMIC DNA]</scope>
    <source>
        <strain evidence="6 7">HU12</strain>
    </source>
</reference>
<dbReference type="EMBL" id="JAEUAX010000014">
    <property type="protein sequence ID" value="MBW9111644.1"/>
    <property type="molecule type" value="Genomic_DNA"/>
</dbReference>
<gene>
    <name evidence="6" type="ORF">JNB61_17890</name>
</gene>
<dbReference type="Proteomes" id="UP000777440">
    <property type="component" value="Unassembled WGS sequence"/>
</dbReference>
<name>A0ABS7I5G0_9MICO</name>
<evidence type="ECO:0000313" key="7">
    <source>
        <dbReference type="Proteomes" id="UP000777440"/>
    </source>
</evidence>
<organism evidence="6 7">
    <name type="scientific">Microbacterium ureisolvens</name>
    <dbReference type="NCBI Taxonomy" id="2781186"/>
    <lineage>
        <taxon>Bacteria</taxon>
        <taxon>Bacillati</taxon>
        <taxon>Actinomycetota</taxon>
        <taxon>Actinomycetes</taxon>
        <taxon>Micrococcales</taxon>
        <taxon>Microbacteriaceae</taxon>
        <taxon>Microbacterium</taxon>
    </lineage>
</organism>
<dbReference type="InterPro" id="IPR001296">
    <property type="entry name" value="Glyco_trans_1"/>
</dbReference>
<sequence>MAGRSTGVKQRRAPRVLFIGINYAPEPTGIAPYTAGMAQALAMRGWHVGVITTHPHYPWWRVQDGFGGWKRVERQQSVDVTRVSHYVPHHHTMVERAVSELTFGLRADLAHWHHPDALVLISPAMIASRLAAVRAAMAGIPTVVWVQDIYTLGVRETGAISRRAEGIALLERGLARSADRVVVIHDRFRRVLREELSVTTPVDVVRNWSHVTTDGAGRDSALRRELGWKDDDVVVLHAGNIGAKQGLENVVLASREAERRGSRIKFVLLGDGNQRPVLEAMGGSSRLQFLDPLPDGRFERALASADILLVNELPGLTEMAVPSKLTTYFASGLPVIAAVDSSSITHDEVCAAGAGICVPAGDPDALVDAAERLAADPAAAQAFGESARRFRDQHLDVDAAVSSFQATLTRAIASGRHAPVSALAGSLGRGLGSAVRHASASAAAADRPLTGRHRHP</sequence>
<keyword evidence="2" id="KW-0328">Glycosyltransferase</keyword>
<dbReference type="PANTHER" id="PTHR45947">
    <property type="entry name" value="SULFOQUINOVOSYL TRANSFERASE SQD2"/>
    <property type="match status" value="1"/>
</dbReference>
<dbReference type="Pfam" id="PF13579">
    <property type="entry name" value="Glyco_trans_4_4"/>
    <property type="match status" value="1"/>
</dbReference>
<evidence type="ECO:0000259" key="4">
    <source>
        <dbReference type="Pfam" id="PF00534"/>
    </source>
</evidence>
<dbReference type="InterPro" id="IPR050194">
    <property type="entry name" value="Glycosyltransferase_grp1"/>
</dbReference>
<dbReference type="RefSeq" id="WP_220340515.1">
    <property type="nucleotide sequence ID" value="NZ_JAEUAX010000014.1"/>
</dbReference>
<dbReference type="Gene3D" id="3.40.50.2000">
    <property type="entry name" value="Glycogen Phosphorylase B"/>
    <property type="match status" value="2"/>
</dbReference>
<feature type="domain" description="Glycosyltransferase subfamily 4-like N-terminal" evidence="5">
    <location>
        <begin position="28"/>
        <end position="208"/>
    </location>
</feature>
<evidence type="ECO:0000256" key="2">
    <source>
        <dbReference type="ARBA" id="ARBA00022676"/>
    </source>
</evidence>
<comment type="caution">
    <text evidence="6">The sequence shown here is derived from an EMBL/GenBank/DDBJ whole genome shotgun (WGS) entry which is preliminary data.</text>
</comment>
<feature type="domain" description="Glycosyl transferase family 1" evidence="4">
    <location>
        <begin position="222"/>
        <end position="389"/>
    </location>
</feature>
<evidence type="ECO:0000256" key="1">
    <source>
        <dbReference type="ARBA" id="ARBA00021292"/>
    </source>
</evidence>
<dbReference type="InterPro" id="IPR028098">
    <property type="entry name" value="Glyco_trans_4-like_N"/>
</dbReference>
<keyword evidence="3" id="KW-0808">Transferase</keyword>
<proteinExistence type="predicted"/>
<accession>A0ABS7I5G0</accession>
<evidence type="ECO:0000256" key="3">
    <source>
        <dbReference type="ARBA" id="ARBA00022679"/>
    </source>
</evidence>
<dbReference type="CDD" id="cd03794">
    <property type="entry name" value="GT4_WbuB-like"/>
    <property type="match status" value="1"/>
</dbReference>
<evidence type="ECO:0000313" key="6">
    <source>
        <dbReference type="EMBL" id="MBW9111644.1"/>
    </source>
</evidence>